<keyword evidence="1" id="KW-1133">Transmembrane helix</keyword>
<evidence type="ECO:0000313" key="2">
    <source>
        <dbReference type="EMBL" id="KKS47734.1"/>
    </source>
</evidence>
<comment type="caution">
    <text evidence="2">The sequence shown here is derived from an EMBL/GenBank/DDBJ whole genome shotgun (WGS) entry which is preliminary data.</text>
</comment>
<reference evidence="2 3" key="1">
    <citation type="journal article" date="2015" name="Nature">
        <title>rRNA introns, odd ribosomes, and small enigmatic genomes across a large radiation of phyla.</title>
        <authorList>
            <person name="Brown C.T."/>
            <person name="Hug L.A."/>
            <person name="Thomas B.C."/>
            <person name="Sharon I."/>
            <person name="Castelle C.J."/>
            <person name="Singh A."/>
            <person name="Wilkins M.J."/>
            <person name="Williams K.H."/>
            <person name="Banfield J.F."/>
        </authorList>
    </citation>
    <scope>NUCLEOTIDE SEQUENCE [LARGE SCALE GENOMIC DNA]</scope>
</reference>
<dbReference type="EMBL" id="LCDG01000005">
    <property type="protein sequence ID" value="KKS47734.1"/>
    <property type="molecule type" value="Genomic_DNA"/>
</dbReference>
<dbReference type="Proteomes" id="UP000034704">
    <property type="component" value="Unassembled WGS sequence"/>
</dbReference>
<dbReference type="AlphaFoldDB" id="A0A0G0ZGC9"/>
<gene>
    <name evidence="2" type="ORF">UV12_C0005G0009</name>
</gene>
<proteinExistence type="predicted"/>
<keyword evidence="1" id="KW-0472">Membrane</keyword>
<name>A0A0G0ZGC9_9BACT</name>
<protein>
    <submittedName>
        <fullName evidence="2">Uncharacterized protein</fullName>
    </submittedName>
</protein>
<accession>A0A0G0ZGC9</accession>
<keyword evidence="1" id="KW-0812">Transmembrane</keyword>
<organism evidence="2 3">
    <name type="scientific">Candidatus Nomurabacteria bacterium GW2011_GWC2_42_20</name>
    <dbReference type="NCBI Taxonomy" id="1618756"/>
    <lineage>
        <taxon>Bacteria</taxon>
        <taxon>Candidatus Nomuraibacteriota</taxon>
    </lineage>
</organism>
<sequence length="95" mass="11103">MDLDARKLDELLEVSRENNEILRGMRRAQRWTSLFRLVYWAVILGSIFGVYYYFQPTIQKYMRTIQTSVGIIQNFEKSAGSIPTDLQAVKNLIGR</sequence>
<evidence type="ECO:0000256" key="1">
    <source>
        <dbReference type="SAM" id="Phobius"/>
    </source>
</evidence>
<evidence type="ECO:0000313" key="3">
    <source>
        <dbReference type="Proteomes" id="UP000034704"/>
    </source>
</evidence>
<feature type="transmembrane region" description="Helical" evidence="1">
    <location>
        <begin position="33"/>
        <end position="54"/>
    </location>
</feature>